<dbReference type="PANTHER" id="PTHR33495:SF2">
    <property type="entry name" value="ANTI-SIGMA FACTOR ANTAGONIST TM_1081-RELATED"/>
    <property type="match status" value="1"/>
</dbReference>
<dbReference type="GO" id="GO:0043856">
    <property type="term" value="F:anti-sigma factor antagonist activity"/>
    <property type="evidence" value="ECO:0007669"/>
    <property type="project" value="TreeGrafter"/>
</dbReference>
<dbReference type="PROSITE" id="PS50801">
    <property type="entry name" value="STAS"/>
    <property type="match status" value="1"/>
</dbReference>
<gene>
    <name evidence="2" type="ORF">FHR32_001210</name>
</gene>
<keyword evidence="3" id="KW-1185">Reference proteome</keyword>
<protein>
    <submittedName>
        <fullName evidence="2">Anti-anti-sigma factor</fullName>
    </submittedName>
</protein>
<dbReference type="Gene3D" id="3.30.750.24">
    <property type="entry name" value="STAS domain"/>
    <property type="match status" value="1"/>
</dbReference>
<dbReference type="PANTHER" id="PTHR33495">
    <property type="entry name" value="ANTI-SIGMA FACTOR ANTAGONIST TM_1081-RELATED-RELATED"/>
    <property type="match status" value="1"/>
</dbReference>
<proteinExistence type="predicted"/>
<organism evidence="2 3">
    <name type="scientific">Streptosporangium album</name>
    <dbReference type="NCBI Taxonomy" id="47479"/>
    <lineage>
        <taxon>Bacteria</taxon>
        <taxon>Bacillati</taxon>
        <taxon>Actinomycetota</taxon>
        <taxon>Actinomycetes</taxon>
        <taxon>Streptosporangiales</taxon>
        <taxon>Streptosporangiaceae</taxon>
        <taxon>Streptosporangium</taxon>
    </lineage>
</organism>
<dbReference type="Proteomes" id="UP000534286">
    <property type="component" value="Unassembled WGS sequence"/>
</dbReference>
<dbReference type="InterPro" id="IPR002645">
    <property type="entry name" value="STAS_dom"/>
</dbReference>
<sequence>MGDIDRNSSPLLRESIRGLVDDGHIQIVLDVGGVTFCDSNGLRTFLGAMTMLFDTGGWLRPAGVRGHFERLLRMTDLYSFFSIDPDVVGALKYASQEGPQLS</sequence>
<dbReference type="InterPro" id="IPR036513">
    <property type="entry name" value="STAS_dom_sf"/>
</dbReference>
<accession>A0A7W7RRL1</accession>
<dbReference type="AlphaFoldDB" id="A0A7W7RRL1"/>
<reference evidence="2 3" key="1">
    <citation type="submission" date="2020-08" db="EMBL/GenBank/DDBJ databases">
        <title>Sequencing the genomes of 1000 actinobacteria strains.</title>
        <authorList>
            <person name="Klenk H.-P."/>
        </authorList>
    </citation>
    <scope>NUCLEOTIDE SEQUENCE [LARGE SCALE GENOMIC DNA]</scope>
    <source>
        <strain evidence="2 3">DSM 43023</strain>
    </source>
</reference>
<evidence type="ECO:0000313" key="2">
    <source>
        <dbReference type="EMBL" id="MBB4936905.1"/>
    </source>
</evidence>
<dbReference type="Pfam" id="PF01740">
    <property type="entry name" value="STAS"/>
    <property type="match status" value="1"/>
</dbReference>
<name>A0A7W7RRL1_9ACTN</name>
<evidence type="ECO:0000313" key="3">
    <source>
        <dbReference type="Proteomes" id="UP000534286"/>
    </source>
</evidence>
<comment type="caution">
    <text evidence="2">The sequence shown here is derived from an EMBL/GenBank/DDBJ whole genome shotgun (WGS) entry which is preliminary data.</text>
</comment>
<feature type="domain" description="STAS" evidence="1">
    <location>
        <begin position="1"/>
        <end position="94"/>
    </location>
</feature>
<dbReference type="SUPFAM" id="SSF52091">
    <property type="entry name" value="SpoIIaa-like"/>
    <property type="match status" value="1"/>
</dbReference>
<dbReference type="CDD" id="cd07043">
    <property type="entry name" value="STAS_anti-anti-sigma_factors"/>
    <property type="match status" value="1"/>
</dbReference>
<evidence type="ECO:0000259" key="1">
    <source>
        <dbReference type="PROSITE" id="PS50801"/>
    </source>
</evidence>
<dbReference type="EMBL" id="JACHJU010000001">
    <property type="protein sequence ID" value="MBB4936905.1"/>
    <property type="molecule type" value="Genomic_DNA"/>
</dbReference>